<keyword evidence="2" id="KW-0732">Signal</keyword>
<dbReference type="Pfam" id="PF00768">
    <property type="entry name" value="Peptidase_S11"/>
    <property type="match status" value="1"/>
</dbReference>
<dbReference type="OrthoDB" id="9791132at2"/>
<keyword evidence="3 12" id="KW-0378">Hydrolase</keyword>
<evidence type="ECO:0000256" key="3">
    <source>
        <dbReference type="ARBA" id="ARBA00022801"/>
    </source>
</evidence>
<evidence type="ECO:0000256" key="7">
    <source>
        <dbReference type="PIRSR" id="PIRSR618044-1"/>
    </source>
</evidence>
<keyword evidence="5" id="KW-0573">Peptidoglycan synthesis</keyword>
<evidence type="ECO:0000259" key="11">
    <source>
        <dbReference type="Pfam" id="PF00768"/>
    </source>
</evidence>
<accession>A0A9X0YTY8</accession>
<feature type="transmembrane region" description="Helical" evidence="10">
    <location>
        <begin position="363"/>
        <end position="383"/>
    </location>
</feature>
<dbReference type="InterPro" id="IPR018044">
    <property type="entry name" value="Peptidase_S11"/>
</dbReference>
<feature type="active site" description="Proton acceptor" evidence="7">
    <location>
        <position position="65"/>
    </location>
</feature>
<feature type="active site" description="Acyl-ester intermediate" evidence="7">
    <location>
        <position position="62"/>
    </location>
</feature>
<dbReference type="InterPro" id="IPR001967">
    <property type="entry name" value="Peptidase_S11_N"/>
</dbReference>
<keyword evidence="10" id="KW-0472">Membrane</keyword>
<dbReference type="GO" id="GO:0009002">
    <property type="term" value="F:serine-type D-Ala-D-Ala carboxypeptidase activity"/>
    <property type="evidence" value="ECO:0007669"/>
    <property type="project" value="UniProtKB-EC"/>
</dbReference>
<dbReference type="PANTHER" id="PTHR21581">
    <property type="entry name" value="D-ALANYL-D-ALANINE CARBOXYPEPTIDASE"/>
    <property type="match status" value="1"/>
</dbReference>
<gene>
    <name evidence="12" type="ORF">J2Z64_002276</name>
</gene>
<dbReference type="PANTHER" id="PTHR21581:SF6">
    <property type="entry name" value="TRAFFICKING PROTEIN PARTICLE COMPLEX SUBUNIT 12"/>
    <property type="match status" value="1"/>
</dbReference>
<dbReference type="GO" id="GO:0006508">
    <property type="term" value="P:proteolysis"/>
    <property type="evidence" value="ECO:0007669"/>
    <property type="project" value="InterPro"/>
</dbReference>
<comment type="caution">
    <text evidence="12">The sequence shown here is derived from an EMBL/GenBank/DDBJ whole genome shotgun (WGS) entry which is preliminary data.</text>
</comment>
<feature type="binding site" evidence="8">
    <location>
        <position position="226"/>
    </location>
    <ligand>
        <name>substrate</name>
    </ligand>
</feature>
<evidence type="ECO:0000256" key="6">
    <source>
        <dbReference type="ARBA" id="ARBA00023316"/>
    </source>
</evidence>
<evidence type="ECO:0000256" key="9">
    <source>
        <dbReference type="RuleBase" id="RU004016"/>
    </source>
</evidence>
<evidence type="ECO:0000256" key="4">
    <source>
        <dbReference type="ARBA" id="ARBA00022960"/>
    </source>
</evidence>
<evidence type="ECO:0000256" key="8">
    <source>
        <dbReference type="PIRSR" id="PIRSR618044-2"/>
    </source>
</evidence>
<dbReference type="GO" id="GO:0071555">
    <property type="term" value="P:cell wall organization"/>
    <property type="evidence" value="ECO:0007669"/>
    <property type="project" value="UniProtKB-KW"/>
</dbReference>
<dbReference type="EMBL" id="JAGGMB010000006">
    <property type="protein sequence ID" value="MBP2078021.1"/>
    <property type="molecule type" value="Genomic_DNA"/>
</dbReference>
<keyword evidence="4" id="KW-0133">Cell shape</keyword>
<evidence type="ECO:0000256" key="2">
    <source>
        <dbReference type="ARBA" id="ARBA00022729"/>
    </source>
</evidence>
<dbReference type="GO" id="GO:0009252">
    <property type="term" value="P:peptidoglycan biosynthetic process"/>
    <property type="evidence" value="ECO:0007669"/>
    <property type="project" value="UniProtKB-KW"/>
</dbReference>
<dbReference type="Gene3D" id="3.40.710.10">
    <property type="entry name" value="DD-peptidase/beta-lactamase superfamily"/>
    <property type="match status" value="1"/>
</dbReference>
<organism evidence="12 13">
    <name type="scientific">Oceanobacillus polygoni</name>
    <dbReference type="NCBI Taxonomy" id="1235259"/>
    <lineage>
        <taxon>Bacteria</taxon>
        <taxon>Bacillati</taxon>
        <taxon>Bacillota</taxon>
        <taxon>Bacilli</taxon>
        <taxon>Bacillales</taxon>
        <taxon>Bacillaceae</taxon>
        <taxon>Oceanobacillus</taxon>
    </lineage>
</organism>
<keyword evidence="10" id="KW-0812">Transmembrane</keyword>
<protein>
    <submittedName>
        <fullName evidence="12">D-alanyl-D-alanine carboxypeptidase</fullName>
        <ecNumber evidence="12">3.4.16.4</ecNumber>
    </submittedName>
</protein>
<keyword evidence="6" id="KW-0961">Cell wall biogenesis/degradation</keyword>
<keyword evidence="10" id="KW-1133">Transmembrane helix</keyword>
<keyword evidence="12" id="KW-0121">Carboxypeptidase</keyword>
<dbReference type="GO" id="GO:0008360">
    <property type="term" value="P:regulation of cell shape"/>
    <property type="evidence" value="ECO:0007669"/>
    <property type="project" value="UniProtKB-KW"/>
</dbReference>
<name>A0A9X0YTY8_9BACI</name>
<dbReference type="Proteomes" id="UP001138793">
    <property type="component" value="Unassembled WGS sequence"/>
</dbReference>
<feature type="domain" description="Peptidase S11 D-alanyl-D-alanine carboxypeptidase A N-terminal" evidence="11">
    <location>
        <begin position="31"/>
        <end position="255"/>
    </location>
</feature>
<keyword evidence="12" id="KW-0645">Protease</keyword>
<dbReference type="SUPFAM" id="SSF56601">
    <property type="entry name" value="beta-lactamase/transpeptidase-like"/>
    <property type="match status" value="1"/>
</dbReference>
<dbReference type="EC" id="3.4.16.4" evidence="12"/>
<evidence type="ECO:0000256" key="5">
    <source>
        <dbReference type="ARBA" id="ARBA00022984"/>
    </source>
</evidence>
<evidence type="ECO:0000313" key="12">
    <source>
        <dbReference type="EMBL" id="MBP2078021.1"/>
    </source>
</evidence>
<evidence type="ECO:0000256" key="10">
    <source>
        <dbReference type="SAM" id="Phobius"/>
    </source>
</evidence>
<reference evidence="12" key="1">
    <citation type="submission" date="2021-03" db="EMBL/GenBank/DDBJ databases">
        <title>Genomic Encyclopedia of Type Strains, Phase IV (KMG-IV): sequencing the most valuable type-strain genomes for metagenomic binning, comparative biology and taxonomic classification.</title>
        <authorList>
            <person name="Goeker M."/>
        </authorList>
    </citation>
    <scope>NUCLEOTIDE SEQUENCE</scope>
    <source>
        <strain evidence="12">DSM 107338</strain>
    </source>
</reference>
<keyword evidence="13" id="KW-1185">Reference proteome</keyword>
<feature type="active site" evidence="7">
    <location>
        <position position="117"/>
    </location>
</feature>
<evidence type="ECO:0000313" key="13">
    <source>
        <dbReference type="Proteomes" id="UP001138793"/>
    </source>
</evidence>
<sequence>MRKIAWTIMIIVMMNVVIVPTAYADPDEGSLQLESDSAIVMDASTGEVLYEKHAQDPMYPASLTKIATAIYAIENGTLDDIVTVSGNARKVDGTTVFLEKGEQVTLKKLIQGLLINSGNDAGVAIAEHLSGDVKTFSKDMNTYLAEVIGTEETNFENPHGLFDENHVTTAEDLAKITQYAMKNDVFMDIFSTKELDWNGKTWDTTIQTHHKLVKEEIPYEGVTGGKNGFVAQSGFTLATTAERDELKLITVTLKSDVVGDSYHDTIKLLDYGFENFTTSSIPKGTIFTVGEQEYAAPEELVYTHAQKDKLEEKMEADGILKLVNKDGEAVDSFQLDEVNKDEPVIASKSSTNQSNIASIMERFLSSTYFSLAFLIGVLTIFYFQVRKLRLKRNRDKYFY</sequence>
<evidence type="ECO:0000256" key="1">
    <source>
        <dbReference type="ARBA" id="ARBA00007164"/>
    </source>
</evidence>
<dbReference type="AlphaFoldDB" id="A0A9X0YTY8"/>
<proteinExistence type="inferred from homology"/>
<dbReference type="PRINTS" id="PR00725">
    <property type="entry name" value="DADACBPTASE1"/>
</dbReference>
<dbReference type="InterPro" id="IPR012338">
    <property type="entry name" value="Beta-lactam/transpept-like"/>
</dbReference>
<dbReference type="RefSeq" id="WP_149473750.1">
    <property type="nucleotide sequence ID" value="NZ_JAGGMB010000006.1"/>
</dbReference>
<comment type="similarity">
    <text evidence="1 9">Belongs to the peptidase S11 family.</text>
</comment>